<gene>
    <name evidence="1" type="ORF">HINF_LOCUS34238</name>
    <name evidence="2" type="ORF">HINF_LOCUS53450</name>
</gene>
<sequence length="147" mass="17819">MLQRLGMTRPTSPELQLQTQIFVFALSLKDSFLYKLIRTQVNSTTPSFVFVNQFLKNYPKQQFWTCCQNSSQEKTARQLYDYYTNSFSKFLFFWAIIYRRQRNYVTSLERKNVKSETIKKSLKRFGQIETQQYFKHNIIMYVVNLRK</sequence>
<name>A0AA86PZ66_9EUKA</name>
<keyword evidence="3" id="KW-1185">Reference proteome</keyword>
<reference evidence="2 3" key="2">
    <citation type="submission" date="2024-07" db="EMBL/GenBank/DDBJ databases">
        <authorList>
            <person name="Akdeniz Z."/>
        </authorList>
    </citation>
    <scope>NUCLEOTIDE SEQUENCE [LARGE SCALE GENOMIC DNA]</scope>
</reference>
<dbReference type="EMBL" id="CATOUU010000763">
    <property type="protein sequence ID" value="CAI9946593.1"/>
    <property type="molecule type" value="Genomic_DNA"/>
</dbReference>
<organism evidence="1">
    <name type="scientific">Hexamita inflata</name>
    <dbReference type="NCBI Taxonomy" id="28002"/>
    <lineage>
        <taxon>Eukaryota</taxon>
        <taxon>Metamonada</taxon>
        <taxon>Diplomonadida</taxon>
        <taxon>Hexamitidae</taxon>
        <taxon>Hexamitinae</taxon>
        <taxon>Hexamita</taxon>
    </lineage>
</organism>
<dbReference type="EMBL" id="CAXDID020000272">
    <property type="protein sequence ID" value="CAL6068331.1"/>
    <property type="molecule type" value="Genomic_DNA"/>
</dbReference>
<proteinExistence type="predicted"/>
<protein>
    <submittedName>
        <fullName evidence="2">Hypothetical_protein</fullName>
    </submittedName>
</protein>
<reference evidence="1" key="1">
    <citation type="submission" date="2023-06" db="EMBL/GenBank/DDBJ databases">
        <authorList>
            <person name="Kurt Z."/>
        </authorList>
    </citation>
    <scope>NUCLEOTIDE SEQUENCE</scope>
</reference>
<dbReference type="Proteomes" id="UP001642409">
    <property type="component" value="Unassembled WGS sequence"/>
</dbReference>
<evidence type="ECO:0000313" key="3">
    <source>
        <dbReference type="Proteomes" id="UP001642409"/>
    </source>
</evidence>
<accession>A0AA86PZ66</accession>
<evidence type="ECO:0000313" key="1">
    <source>
        <dbReference type="EMBL" id="CAI9946593.1"/>
    </source>
</evidence>
<dbReference type="AlphaFoldDB" id="A0AA86PZ66"/>
<evidence type="ECO:0000313" key="2">
    <source>
        <dbReference type="EMBL" id="CAL6068331.1"/>
    </source>
</evidence>
<comment type="caution">
    <text evidence="1">The sequence shown here is derived from an EMBL/GenBank/DDBJ whole genome shotgun (WGS) entry which is preliminary data.</text>
</comment>